<evidence type="ECO:0000313" key="2">
    <source>
        <dbReference type="Proteomes" id="UP000748332"/>
    </source>
</evidence>
<name>A0A955HXM1_9BACT</name>
<reference evidence="1" key="2">
    <citation type="journal article" date="2021" name="Microbiome">
        <title>Successional dynamics and alternative stable states in a saline activated sludge microbial community over 9 years.</title>
        <authorList>
            <person name="Wang Y."/>
            <person name="Ye J."/>
            <person name="Ju F."/>
            <person name="Liu L."/>
            <person name="Boyd J.A."/>
            <person name="Deng Y."/>
            <person name="Parks D.H."/>
            <person name="Jiang X."/>
            <person name="Yin X."/>
            <person name="Woodcroft B.J."/>
            <person name="Tyson G.W."/>
            <person name="Hugenholtz P."/>
            <person name="Polz M.F."/>
            <person name="Zhang T."/>
        </authorList>
    </citation>
    <scope>NUCLEOTIDE SEQUENCE</scope>
    <source>
        <strain evidence="1">HKST-UBA16</strain>
    </source>
</reference>
<dbReference type="EMBL" id="JAGQLM010000130">
    <property type="protein sequence ID" value="MCA9375265.1"/>
    <property type="molecule type" value="Genomic_DNA"/>
</dbReference>
<comment type="caution">
    <text evidence="1">The sequence shown here is derived from an EMBL/GenBank/DDBJ whole genome shotgun (WGS) entry which is preliminary data.</text>
</comment>
<dbReference type="AlphaFoldDB" id="A0A955HXM1"/>
<sequence length="169" mass="18689">MASVGARIISGGIKIFAERRRPGSEPGRLANIIRSGLNESLEDPIVQDFAMGHVAEASEDGVKEIRTTVTDEIRSAQETHQIDLQSKITDALITPEDSFFRRVFKSIFARFLNLGANISSFVAAGWLSQWTGLTNENEKEQTRWFLNKHLSNFLTTVLGSLSVSEPIPA</sequence>
<organism evidence="1 2">
    <name type="scientific">Candidatus Dojkabacteria bacterium</name>
    <dbReference type="NCBI Taxonomy" id="2099670"/>
    <lineage>
        <taxon>Bacteria</taxon>
        <taxon>Candidatus Dojkabacteria</taxon>
    </lineage>
</organism>
<reference evidence="1" key="1">
    <citation type="submission" date="2020-04" db="EMBL/GenBank/DDBJ databases">
        <authorList>
            <person name="Zhang T."/>
        </authorList>
    </citation>
    <scope>NUCLEOTIDE SEQUENCE</scope>
    <source>
        <strain evidence="1">HKST-UBA16</strain>
    </source>
</reference>
<evidence type="ECO:0000313" key="1">
    <source>
        <dbReference type="EMBL" id="MCA9375265.1"/>
    </source>
</evidence>
<dbReference type="Proteomes" id="UP000748332">
    <property type="component" value="Unassembled WGS sequence"/>
</dbReference>
<protein>
    <submittedName>
        <fullName evidence="1">Uncharacterized protein</fullName>
    </submittedName>
</protein>
<accession>A0A955HXM1</accession>
<proteinExistence type="predicted"/>
<gene>
    <name evidence="1" type="ORF">KC622_02965</name>
</gene>